<evidence type="ECO:0000256" key="1">
    <source>
        <dbReference type="SAM" id="MobiDB-lite"/>
    </source>
</evidence>
<comment type="caution">
    <text evidence="2">The sequence shown here is derived from an EMBL/GenBank/DDBJ whole genome shotgun (WGS) entry which is preliminary data.</text>
</comment>
<feature type="compositionally biased region" description="Basic and acidic residues" evidence="1">
    <location>
        <begin position="1"/>
        <end position="11"/>
    </location>
</feature>
<keyword evidence="3" id="KW-1185">Reference proteome</keyword>
<evidence type="ECO:0000313" key="2">
    <source>
        <dbReference type="EMBL" id="ORZ04824.1"/>
    </source>
</evidence>
<evidence type="ECO:0000313" key="3">
    <source>
        <dbReference type="Proteomes" id="UP000193648"/>
    </source>
</evidence>
<reference evidence="2 3" key="1">
    <citation type="submission" date="2016-07" db="EMBL/GenBank/DDBJ databases">
        <title>Pervasive Adenine N6-methylation of Active Genes in Fungi.</title>
        <authorList>
            <consortium name="DOE Joint Genome Institute"/>
            <person name="Mondo S.J."/>
            <person name="Dannebaum R.O."/>
            <person name="Kuo R.C."/>
            <person name="Labutti K."/>
            <person name="Haridas S."/>
            <person name="Kuo A."/>
            <person name="Salamov A."/>
            <person name="Ahrendt S.R."/>
            <person name="Lipzen A."/>
            <person name="Sullivan W."/>
            <person name="Andreopoulos W.B."/>
            <person name="Clum A."/>
            <person name="Lindquist E."/>
            <person name="Daum C."/>
            <person name="Ramamoorthy G.K."/>
            <person name="Gryganskyi A."/>
            <person name="Culley D."/>
            <person name="Magnuson J.K."/>
            <person name="James T.Y."/>
            <person name="O'Malley M.A."/>
            <person name="Stajich J.E."/>
            <person name="Spatafora J.W."/>
            <person name="Visel A."/>
            <person name="Grigoriev I.V."/>
        </authorList>
    </citation>
    <scope>NUCLEOTIDE SEQUENCE [LARGE SCALE GENOMIC DNA]</scope>
    <source>
        <strain evidence="2 3">NRRL 3116</strain>
    </source>
</reference>
<accession>A0A1Y2G9E8</accession>
<feature type="region of interest" description="Disordered" evidence="1">
    <location>
        <begin position="1"/>
        <end position="26"/>
    </location>
</feature>
<proteinExistence type="predicted"/>
<dbReference type="InParanoid" id="A0A1Y2G9E8"/>
<dbReference type="EMBL" id="MCFF01000054">
    <property type="protein sequence ID" value="ORZ04824.1"/>
    <property type="molecule type" value="Genomic_DNA"/>
</dbReference>
<dbReference type="GeneID" id="33561672"/>
<dbReference type="Proteomes" id="UP000193648">
    <property type="component" value="Unassembled WGS sequence"/>
</dbReference>
<name>A0A1Y2G9E8_9FUNG</name>
<gene>
    <name evidence="2" type="ORF">BCR41DRAFT_191959</name>
</gene>
<dbReference type="AlphaFoldDB" id="A0A1Y2G9E8"/>
<protein>
    <submittedName>
        <fullName evidence="2">Uncharacterized protein</fullName>
    </submittedName>
</protein>
<dbReference type="RefSeq" id="XP_021876761.1">
    <property type="nucleotide sequence ID" value="XM_022019827.1"/>
</dbReference>
<feature type="compositionally biased region" description="Polar residues" evidence="1">
    <location>
        <begin position="13"/>
        <end position="26"/>
    </location>
</feature>
<sequence>MNLDRAFDRHGNSTHSPSQSIQTIRTQHSPVSSSFLPLTTFFSFSSGSSLNAAALADTALTSPQSNKAHFLKKRMSPQGGEMTRNDRVTSRYQSARETTSYTSNPYCNAPQGPPEKEIYSCDTLSFPNNSSTQPRGGHCSPGQTSKSFLQVNFRDSRIEEYNVNKRRSPSFSITENCPIDRWKNIPAAASRERESPEQTNHGAVRGKYVRLANFYLFLTSLS</sequence>
<organism evidence="2 3">
    <name type="scientific">Lobosporangium transversale</name>
    <dbReference type="NCBI Taxonomy" id="64571"/>
    <lineage>
        <taxon>Eukaryota</taxon>
        <taxon>Fungi</taxon>
        <taxon>Fungi incertae sedis</taxon>
        <taxon>Mucoromycota</taxon>
        <taxon>Mortierellomycotina</taxon>
        <taxon>Mortierellomycetes</taxon>
        <taxon>Mortierellales</taxon>
        <taxon>Mortierellaceae</taxon>
        <taxon>Lobosporangium</taxon>
    </lineage>
</organism>